<proteinExistence type="predicted"/>
<accession>A0A8S3X288</accession>
<evidence type="ECO:0000313" key="3">
    <source>
        <dbReference type="Proteomes" id="UP000691718"/>
    </source>
</evidence>
<feature type="compositionally biased region" description="Polar residues" evidence="1">
    <location>
        <begin position="57"/>
        <end position="78"/>
    </location>
</feature>
<feature type="region of interest" description="Disordered" evidence="1">
    <location>
        <begin position="109"/>
        <end position="131"/>
    </location>
</feature>
<gene>
    <name evidence="2" type="ORF">PAPOLLO_LOCUS13260</name>
</gene>
<dbReference type="EMBL" id="CAJQZP010000935">
    <property type="protein sequence ID" value="CAG4997859.1"/>
    <property type="molecule type" value="Genomic_DNA"/>
</dbReference>
<sequence length="131" mass="13980">MYTVSVDGQGLCKRHVDQLLRYTERDKTPETANDVCCASAFHPQYPTAISPPVGMPDNNNNASPDGTASTNTHSNVETSSREGSEPTSMLDADRGEVVVADWQSVSAKGIIDRQDGGEQPEFASVAPKPAT</sequence>
<name>A0A8S3X288_PARAO</name>
<keyword evidence="3" id="KW-1185">Reference proteome</keyword>
<feature type="region of interest" description="Disordered" evidence="1">
    <location>
        <begin position="46"/>
        <end position="95"/>
    </location>
</feature>
<comment type="caution">
    <text evidence="2">The sequence shown here is derived from an EMBL/GenBank/DDBJ whole genome shotgun (WGS) entry which is preliminary data.</text>
</comment>
<organism evidence="2 3">
    <name type="scientific">Parnassius apollo</name>
    <name type="common">Apollo butterfly</name>
    <name type="synonym">Papilio apollo</name>
    <dbReference type="NCBI Taxonomy" id="110799"/>
    <lineage>
        <taxon>Eukaryota</taxon>
        <taxon>Metazoa</taxon>
        <taxon>Ecdysozoa</taxon>
        <taxon>Arthropoda</taxon>
        <taxon>Hexapoda</taxon>
        <taxon>Insecta</taxon>
        <taxon>Pterygota</taxon>
        <taxon>Neoptera</taxon>
        <taxon>Endopterygota</taxon>
        <taxon>Lepidoptera</taxon>
        <taxon>Glossata</taxon>
        <taxon>Ditrysia</taxon>
        <taxon>Papilionoidea</taxon>
        <taxon>Papilionidae</taxon>
        <taxon>Parnassiinae</taxon>
        <taxon>Parnassini</taxon>
        <taxon>Parnassius</taxon>
        <taxon>Parnassius</taxon>
    </lineage>
</organism>
<evidence type="ECO:0000313" key="2">
    <source>
        <dbReference type="EMBL" id="CAG4997859.1"/>
    </source>
</evidence>
<protein>
    <submittedName>
        <fullName evidence="2">(apollo) hypothetical protein</fullName>
    </submittedName>
</protein>
<dbReference type="Proteomes" id="UP000691718">
    <property type="component" value="Unassembled WGS sequence"/>
</dbReference>
<dbReference type="AlphaFoldDB" id="A0A8S3X288"/>
<evidence type="ECO:0000256" key="1">
    <source>
        <dbReference type="SAM" id="MobiDB-lite"/>
    </source>
</evidence>
<reference evidence="2" key="1">
    <citation type="submission" date="2021-04" db="EMBL/GenBank/DDBJ databases">
        <authorList>
            <person name="Tunstrom K."/>
        </authorList>
    </citation>
    <scope>NUCLEOTIDE SEQUENCE</scope>
</reference>